<name>A0AC58J513_DANRE</name>
<proteinExistence type="predicted"/>
<evidence type="ECO:0000313" key="1">
    <source>
        <dbReference type="Proteomes" id="UP000000437"/>
    </source>
</evidence>
<gene>
    <name evidence="2" type="primary">zgc:172106</name>
</gene>
<keyword evidence="1" id="KW-1185">Reference proteome</keyword>
<dbReference type="Proteomes" id="UP000000437">
    <property type="component" value="Chromosome 1"/>
</dbReference>
<organism evidence="1 2">
    <name type="scientific">Danio rerio</name>
    <name type="common">Zebrafish</name>
    <name type="synonym">Brachydanio rerio</name>
    <dbReference type="NCBI Taxonomy" id="7955"/>
    <lineage>
        <taxon>Eukaryota</taxon>
        <taxon>Metazoa</taxon>
        <taxon>Chordata</taxon>
        <taxon>Craniata</taxon>
        <taxon>Vertebrata</taxon>
        <taxon>Euteleostomi</taxon>
        <taxon>Actinopterygii</taxon>
        <taxon>Neopterygii</taxon>
        <taxon>Teleostei</taxon>
        <taxon>Ostariophysi</taxon>
        <taxon>Cypriniformes</taxon>
        <taxon>Danionidae</taxon>
        <taxon>Danioninae</taxon>
        <taxon>Danio</taxon>
    </lineage>
</organism>
<sequence>MRLSGSYKHPDGLTVTEIFWTVNIEKGKAINLLNNPNYTGRVDYFQIEEMFFLKLSNVRHEDEGMYCIRIETKVEKQQFLGFPGIELTVTDLRVETPAEVVEGDSPVLTCKSSCNLGSTIFIWYKNGKSFSESVRQNQLILQSVSSEDSGNYSCAVRDLKDLPSPALTLNIRYPPKSVSVSVSGSAVIESGDSVTLSCSSDSNPPAVNFTWFKENQSSAVGSGQSFSISSFNSSHSGQYYCEAENKYGSQRSESVSVTVKESGSFWISITAGIAASAFVFVFIVIIRKRVTRSEEQNHRGSQQQQQQKHSAVEPPEDPYMALDPNSRCSEYDTLDNLKRSCENTDDREDDGSTYYNIDQ</sequence>
<evidence type="ECO:0000313" key="2">
    <source>
        <dbReference type="RefSeq" id="XP_073801566.1"/>
    </source>
</evidence>
<reference evidence="2" key="1">
    <citation type="submission" date="2025-08" db="UniProtKB">
        <authorList>
            <consortium name="RefSeq"/>
        </authorList>
    </citation>
    <scope>IDENTIFICATION</scope>
    <source>
        <strain evidence="2">Tuebingen</strain>
        <tissue evidence="2">Fibroblasts and whole tissue</tissue>
    </source>
</reference>
<dbReference type="RefSeq" id="XP_073801566.1">
    <property type="nucleotide sequence ID" value="XM_073945465.1"/>
</dbReference>
<accession>A0AC58J513</accession>
<protein>
    <submittedName>
        <fullName evidence="2">Uncharacterized protein isoform X2</fullName>
    </submittedName>
</protein>